<evidence type="ECO:0000313" key="2">
    <source>
        <dbReference type="Proteomes" id="UP000248168"/>
    </source>
</evidence>
<gene>
    <name evidence="1" type="ORF">NITLEN_30415</name>
</gene>
<name>A0A330L8C6_9BACT</name>
<keyword evidence="2" id="KW-1185">Reference proteome</keyword>
<dbReference type="Proteomes" id="UP000248168">
    <property type="component" value="Unassembled WGS sequence"/>
</dbReference>
<dbReference type="AlphaFoldDB" id="A0A330L8C6"/>
<reference evidence="2" key="1">
    <citation type="submission" date="2018-04" db="EMBL/GenBank/DDBJ databases">
        <authorList>
            <person name="Lucker S."/>
            <person name="Sakoula D."/>
        </authorList>
    </citation>
    <scope>NUCLEOTIDE SEQUENCE [LARGE SCALE GENOMIC DNA]</scope>
</reference>
<protein>
    <submittedName>
        <fullName evidence="1">Uncharacterized protein</fullName>
    </submittedName>
</protein>
<evidence type="ECO:0000313" key="1">
    <source>
        <dbReference type="EMBL" id="SPP65501.1"/>
    </source>
</evidence>
<organism evidence="1 2">
    <name type="scientific">Nitrospira lenta</name>
    <dbReference type="NCBI Taxonomy" id="1436998"/>
    <lineage>
        <taxon>Bacteria</taxon>
        <taxon>Pseudomonadati</taxon>
        <taxon>Nitrospirota</taxon>
        <taxon>Nitrospiria</taxon>
        <taxon>Nitrospirales</taxon>
        <taxon>Nitrospiraceae</taxon>
        <taxon>Nitrospira</taxon>
    </lineage>
</organism>
<accession>A0A330L8C6</accession>
<sequence length="83" mass="9412">MRENSLKYHVSHCKLPPQLGQSGVHVLQCFPIQQVARRGARVAEWTRLESGRPRKGTVGSNPTLSAKQHSLDPESFLWYVAMR</sequence>
<proteinExistence type="predicted"/>
<dbReference type="InParanoid" id="A0A330L8C6"/>
<dbReference type="EMBL" id="OUNR01000016">
    <property type="protein sequence ID" value="SPP65501.1"/>
    <property type="molecule type" value="Genomic_DNA"/>
</dbReference>